<comment type="caution">
    <text evidence="1">The sequence shown here is derived from an EMBL/GenBank/DDBJ whole genome shotgun (WGS) entry which is preliminary data.</text>
</comment>
<name>A0A3M6ULG2_POCDA</name>
<dbReference type="EMBL" id="RCHS01001249">
    <property type="protein sequence ID" value="RMX54496.1"/>
    <property type="molecule type" value="Genomic_DNA"/>
</dbReference>
<reference evidence="1 2" key="1">
    <citation type="journal article" date="2018" name="Sci. Rep.">
        <title>Comparative analysis of the Pocillopora damicornis genome highlights role of immune system in coral evolution.</title>
        <authorList>
            <person name="Cunning R."/>
            <person name="Bay R.A."/>
            <person name="Gillette P."/>
            <person name="Baker A.C."/>
            <person name="Traylor-Knowles N."/>
        </authorList>
    </citation>
    <scope>NUCLEOTIDE SEQUENCE [LARGE SCALE GENOMIC DNA]</scope>
    <source>
        <strain evidence="1">RSMAS</strain>
        <tissue evidence="1">Whole animal</tissue>
    </source>
</reference>
<dbReference type="AlphaFoldDB" id="A0A3M6ULG2"/>
<sequence length="203" mass="22644">MGIFGGNDTRRNRVISIRVPPGLQGLTGLKEDTGLQSPKCDIDDKGDFGYDGRTAMATDFIMANNIWSDGKAAMATGLIMRSKKLDLLCNLSSSCLIVRVTMAGRWFDIKKRIEILKILRRRSNYVEFAFTIYVKTPTDLRSFLRGVSFDNKSYLDQFKAVDNLSKSTILLSDEMVKPAKIAEETNLTIVPPSVPVVQMIKLA</sequence>
<keyword evidence="2" id="KW-1185">Reference proteome</keyword>
<evidence type="ECO:0000313" key="1">
    <source>
        <dbReference type="EMBL" id="RMX54496.1"/>
    </source>
</evidence>
<protein>
    <submittedName>
        <fullName evidence="1">Uncharacterized protein</fullName>
    </submittedName>
</protein>
<evidence type="ECO:0000313" key="2">
    <source>
        <dbReference type="Proteomes" id="UP000275408"/>
    </source>
</evidence>
<organism evidence="1 2">
    <name type="scientific">Pocillopora damicornis</name>
    <name type="common">Cauliflower coral</name>
    <name type="synonym">Millepora damicornis</name>
    <dbReference type="NCBI Taxonomy" id="46731"/>
    <lineage>
        <taxon>Eukaryota</taxon>
        <taxon>Metazoa</taxon>
        <taxon>Cnidaria</taxon>
        <taxon>Anthozoa</taxon>
        <taxon>Hexacorallia</taxon>
        <taxon>Scleractinia</taxon>
        <taxon>Astrocoeniina</taxon>
        <taxon>Pocilloporidae</taxon>
        <taxon>Pocillopora</taxon>
    </lineage>
</organism>
<accession>A0A3M6ULG2</accession>
<dbReference type="Proteomes" id="UP000275408">
    <property type="component" value="Unassembled WGS sequence"/>
</dbReference>
<gene>
    <name evidence="1" type="ORF">pdam_00024150</name>
</gene>
<proteinExistence type="predicted"/>